<dbReference type="InterPro" id="IPR035979">
    <property type="entry name" value="RBD_domain_sf"/>
</dbReference>
<gene>
    <name evidence="2" type="ORF">MONAX_5E018809</name>
</gene>
<dbReference type="Gene3D" id="3.30.70.330">
    <property type="match status" value="1"/>
</dbReference>
<protein>
    <recommendedName>
        <fullName evidence="4">RRM domain-containing protein</fullName>
    </recommendedName>
</protein>
<dbReference type="Proteomes" id="UP000335636">
    <property type="component" value="Unassembled WGS sequence"/>
</dbReference>
<evidence type="ECO:0000313" key="2">
    <source>
        <dbReference type="EMBL" id="VTJ90075.1"/>
    </source>
</evidence>
<proteinExistence type="predicted"/>
<dbReference type="GO" id="GO:0003676">
    <property type="term" value="F:nucleic acid binding"/>
    <property type="evidence" value="ECO:0007669"/>
    <property type="project" value="InterPro"/>
</dbReference>
<sequence>MQFVVGDKLTSQPKTHQPTRSIWSLQEGSRKALAKVSHGSGSVQDDSFDCQDSDDKEKKAPCELEQTEKPANQKEPTTAHTVKLPGALFSVTENNVLEFLVPLKPVAIRIVGNVHGNNTGDQGHCGRALALWETQLVQEVRRFLIDNGVSLDSFSQAAEKRSKTVILAKNLPAGTLAAELQETFGRFGSLGCVLLCEGGVTAIVEFLEPLEARKAFRHLAYSKVGRWELLQGEGPGAGVPTAHTGSAWLHLGAGPAPPHSLRTLQKAPSAPAQLRLSSAFLSCLDLGLPGWLWRRLCL</sequence>
<feature type="compositionally biased region" description="Basic and acidic residues" evidence="1">
    <location>
        <begin position="53"/>
        <end position="72"/>
    </location>
</feature>
<accession>A0A5E4D7D5</accession>
<comment type="caution">
    <text evidence="2">The sequence shown here is derived from an EMBL/GenBank/DDBJ whole genome shotgun (WGS) entry which is preliminary data.</text>
</comment>
<name>A0A5E4D7D5_MARMO</name>
<evidence type="ECO:0008006" key="4">
    <source>
        <dbReference type="Google" id="ProtNLM"/>
    </source>
</evidence>
<organism evidence="2 3">
    <name type="scientific">Marmota monax</name>
    <name type="common">Woodchuck</name>
    <dbReference type="NCBI Taxonomy" id="9995"/>
    <lineage>
        <taxon>Eukaryota</taxon>
        <taxon>Metazoa</taxon>
        <taxon>Chordata</taxon>
        <taxon>Craniata</taxon>
        <taxon>Vertebrata</taxon>
        <taxon>Euteleostomi</taxon>
        <taxon>Mammalia</taxon>
        <taxon>Eutheria</taxon>
        <taxon>Euarchontoglires</taxon>
        <taxon>Glires</taxon>
        <taxon>Rodentia</taxon>
        <taxon>Sciuromorpha</taxon>
        <taxon>Sciuridae</taxon>
        <taxon>Xerinae</taxon>
        <taxon>Marmotini</taxon>
        <taxon>Marmota</taxon>
    </lineage>
</organism>
<dbReference type="EMBL" id="CABDUW010004095">
    <property type="protein sequence ID" value="VTJ90075.1"/>
    <property type="molecule type" value="Genomic_DNA"/>
</dbReference>
<dbReference type="SUPFAM" id="SSF54928">
    <property type="entry name" value="RNA-binding domain, RBD"/>
    <property type="match status" value="1"/>
</dbReference>
<dbReference type="InterPro" id="IPR012677">
    <property type="entry name" value="Nucleotide-bd_a/b_plait_sf"/>
</dbReference>
<evidence type="ECO:0000256" key="1">
    <source>
        <dbReference type="SAM" id="MobiDB-lite"/>
    </source>
</evidence>
<feature type="compositionally biased region" description="Polar residues" evidence="1">
    <location>
        <begin position="9"/>
        <end position="27"/>
    </location>
</feature>
<feature type="non-terminal residue" evidence="2">
    <location>
        <position position="298"/>
    </location>
</feature>
<feature type="region of interest" description="Disordered" evidence="1">
    <location>
        <begin position="1"/>
        <end position="79"/>
    </location>
</feature>
<reference evidence="2" key="1">
    <citation type="submission" date="2019-04" db="EMBL/GenBank/DDBJ databases">
        <authorList>
            <person name="Alioto T."/>
            <person name="Alioto T."/>
        </authorList>
    </citation>
    <scope>NUCLEOTIDE SEQUENCE [LARGE SCALE GENOMIC DNA]</scope>
</reference>
<dbReference type="AlphaFoldDB" id="A0A5E4D7D5"/>
<keyword evidence="3" id="KW-1185">Reference proteome</keyword>
<evidence type="ECO:0000313" key="3">
    <source>
        <dbReference type="Proteomes" id="UP000335636"/>
    </source>
</evidence>